<feature type="region of interest" description="Disordered" evidence="1">
    <location>
        <begin position="44"/>
        <end position="65"/>
    </location>
</feature>
<organism evidence="2 3">
    <name type="scientific">Romanomermis culicivorax</name>
    <name type="common">Nematode worm</name>
    <dbReference type="NCBI Taxonomy" id="13658"/>
    <lineage>
        <taxon>Eukaryota</taxon>
        <taxon>Metazoa</taxon>
        <taxon>Ecdysozoa</taxon>
        <taxon>Nematoda</taxon>
        <taxon>Enoplea</taxon>
        <taxon>Dorylaimia</taxon>
        <taxon>Mermithida</taxon>
        <taxon>Mermithoidea</taxon>
        <taxon>Mermithidae</taxon>
        <taxon>Romanomermis</taxon>
    </lineage>
</organism>
<name>A0A915JC76_ROMCU</name>
<feature type="compositionally biased region" description="Low complexity" evidence="1">
    <location>
        <begin position="53"/>
        <end position="65"/>
    </location>
</feature>
<protein>
    <submittedName>
        <fullName evidence="3">Uncharacterized protein</fullName>
    </submittedName>
</protein>
<keyword evidence="2" id="KW-1185">Reference proteome</keyword>
<evidence type="ECO:0000313" key="2">
    <source>
        <dbReference type="Proteomes" id="UP000887565"/>
    </source>
</evidence>
<proteinExistence type="predicted"/>
<dbReference type="Proteomes" id="UP000887565">
    <property type="component" value="Unplaced"/>
</dbReference>
<evidence type="ECO:0000256" key="1">
    <source>
        <dbReference type="SAM" id="MobiDB-lite"/>
    </source>
</evidence>
<reference evidence="3" key="1">
    <citation type="submission" date="2022-11" db="UniProtKB">
        <authorList>
            <consortium name="WormBaseParasite"/>
        </authorList>
    </citation>
    <scope>IDENTIFICATION</scope>
</reference>
<accession>A0A915JC76</accession>
<dbReference type="WBParaSite" id="nRc.2.0.1.t23395-RA">
    <property type="protein sequence ID" value="nRc.2.0.1.t23395-RA"/>
    <property type="gene ID" value="nRc.2.0.1.g23395"/>
</dbReference>
<evidence type="ECO:0000313" key="3">
    <source>
        <dbReference type="WBParaSite" id="nRc.2.0.1.t23395-RA"/>
    </source>
</evidence>
<dbReference type="AlphaFoldDB" id="A0A915JC76"/>
<sequence>MVTLGHMMLLFSFRIDKITSRRDLPRKTATFLVVKKADRDNNFRASDWSNMTSSSSELSSSLSSSSSDEFSLFWLLRAVSRFWSISSAQVVDKRLISSLAAIDASATAFVNSGRKTESFR</sequence>